<dbReference type="GeneID" id="78275694"/>
<dbReference type="STRING" id="1862672.BO225_07030"/>
<evidence type="ECO:0000256" key="3">
    <source>
        <dbReference type="ARBA" id="ARBA00022630"/>
    </source>
</evidence>
<keyword evidence="8" id="KW-1185">Reference proteome</keyword>
<dbReference type="GO" id="GO:0016491">
    <property type="term" value="F:oxidoreductase activity"/>
    <property type="evidence" value="ECO:0007669"/>
    <property type="project" value="UniProtKB-KW"/>
</dbReference>
<sequence>MNAIFERTSVRQYTDETLSKEQIEQIVKAGFCAPSAVNAQPWEVIVVTDPKELEELSHFSPYAMCLKEAKLGVVLLANRDHQFGDAYDVMDLSAMSENMLVEARSLGLGDVWLGGYPEQERVEFLKTFFKLPENIVPYWVLSFGHPLHELKPKDKWDPKKVHYNTY</sequence>
<protein>
    <recommendedName>
        <fullName evidence="6">Nitroreductase domain-containing protein</fullName>
    </recommendedName>
</protein>
<keyword evidence="3" id="KW-0285">Flavoprotein</keyword>
<evidence type="ECO:0000256" key="5">
    <source>
        <dbReference type="ARBA" id="ARBA00023002"/>
    </source>
</evidence>
<dbReference type="RefSeq" id="WP_076341564.1">
    <property type="nucleotide sequence ID" value="NZ_CAJTMI010000008.1"/>
</dbReference>
<evidence type="ECO:0000313" key="8">
    <source>
        <dbReference type="Proteomes" id="UP000186705"/>
    </source>
</evidence>
<dbReference type="InterPro" id="IPR029479">
    <property type="entry name" value="Nitroreductase"/>
</dbReference>
<feature type="domain" description="Nitroreductase" evidence="6">
    <location>
        <begin position="5"/>
        <end position="57"/>
    </location>
</feature>
<gene>
    <name evidence="7" type="ORF">BO225_07030</name>
</gene>
<dbReference type="OrthoDB" id="9783470at2"/>
<evidence type="ECO:0000256" key="1">
    <source>
        <dbReference type="ARBA" id="ARBA00001917"/>
    </source>
</evidence>
<name>A0A1U7NM70_9FIRM</name>
<dbReference type="SUPFAM" id="SSF55469">
    <property type="entry name" value="FMN-dependent nitroreductase-like"/>
    <property type="match status" value="1"/>
</dbReference>
<proteinExistence type="inferred from homology"/>
<keyword evidence="5" id="KW-0560">Oxidoreductase</keyword>
<comment type="caution">
    <text evidence="7">The sequence shown here is derived from an EMBL/GenBank/DDBJ whole genome shotgun (WGS) entry which is preliminary data.</text>
</comment>
<dbReference type="Gene3D" id="3.40.109.10">
    <property type="entry name" value="NADH Oxidase"/>
    <property type="match status" value="1"/>
</dbReference>
<comment type="cofactor">
    <cofactor evidence="1">
        <name>FMN</name>
        <dbReference type="ChEBI" id="CHEBI:58210"/>
    </cofactor>
</comment>
<evidence type="ECO:0000256" key="4">
    <source>
        <dbReference type="ARBA" id="ARBA00022643"/>
    </source>
</evidence>
<accession>A0A1U7NM70</accession>
<evidence type="ECO:0000256" key="2">
    <source>
        <dbReference type="ARBA" id="ARBA00007118"/>
    </source>
</evidence>
<organism evidence="7 8">
    <name type="scientific">Dubosiella newyorkensis</name>
    <dbReference type="NCBI Taxonomy" id="1862672"/>
    <lineage>
        <taxon>Bacteria</taxon>
        <taxon>Bacillati</taxon>
        <taxon>Bacillota</taxon>
        <taxon>Erysipelotrichia</taxon>
        <taxon>Erysipelotrichales</taxon>
        <taxon>Erysipelotrichaceae</taxon>
        <taxon>Dubosiella</taxon>
    </lineage>
</organism>
<dbReference type="Pfam" id="PF00881">
    <property type="entry name" value="Nitroreductase"/>
    <property type="match status" value="2"/>
</dbReference>
<reference evidence="7 8" key="1">
    <citation type="submission" date="2016-11" db="EMBL/GenBank/DDBJ databases">
        <title>Description of two novel members of the family Erysipelotrichaceae: Ileibacterium lipovorans gen. nov., sp. nov. and Dubosiella newyorkensis, gen. nov., sp. nov.</title>
        <authorList>
            <person name="Cox L.M."/>
            <person name="Sohn J."/>
            <person name="Tyrrell K.L."/>
            <person name="Citron D.M."/>
            <person name="Lawson P.A."/>
            <person name="Patel N.B."/>
            <person name="Iizumi T."/>
            <person name="Perez-Perez G.I."/>
            <person name="Goldstein E.J."/>
            <person name="Blaser M.J."/>
        </authorList>
    </citation>
    <scope>NUCLEOTIDE SEQUENCE [LARGE SCALE GENOMIC DNA]</scope>
    <source>
        <strain evidence="7 8">NYU-BL-A4</strain>
    </source>
</reference>
<dbReference type="AlphaFoldDB" id="A0A1U7NM70"/>
<evidence type="ECO:0000259" key="6">
    <source>
        <dbReference type="Pfam" id="PF00881"/>
    </source>
</evidence>
<dbReference type="InterPro" id="IPR000415">
    <property type="entry name" value="Nitroreductase-like"/>
</dbReference>
<comment type="similarity">
    <text evidence="2">Belongs to the nitroreductase family.</text>
</comment>
<feature type="domain" description="Nitroreductase" evidence="6">
    <location>
        <begin position="78"/>
        <end position="145"/>
    </location>
</feature>
<evidence type="ECO:0000313" key="7">
    <source>
        <dbReference type="EMBL" id="OLU46227.1"/>
    </source>
</evidence>
<dbReference type="PANTHER" id="PTHR43673">
    <property type="entry name" value="NAD(P)H NITROREDUCTASE YDGI-RELATED"/>
    <property type="match status" value="1"/>
</dbReference>
<dbReference type="Proteomes" id="UP000186705">
    <property type="component" value="Unassembled WGS sequence"/>
</dbReference>
<dbReference type="PANTHER" id="PTHR43673:SF2">
    <property type="entry name" value="NITROREDUCTASE"/>
    <property type="match status" value="1"/>
</dbReference>
<keyword evidence="4" id="KW-0288">FMN</keyword>
<dbReference type="EMBL" id="MPKA01000067">
    <property type="protein sequence ID" value="OLU46227.1"/>
    <property type="molecule type" value="Genomic_DNA"/>
</dbReference>